<evidence type="ECO:0000313" key="2">
    <source>
        <dbReference type="Proteomes" id="UP000796880"/>
    </source>
</evidence>
<sequence>MISEITEENEEGETCFIDTEAQKQRVRKIIEFQKSLYRSSSSMSSSSASSSSFSASHKTSSSSLFNLMRRGSTSLRRLFDMEHTSLSTYFESYSGSPLIKTIPLWGGGDDDSDDQGIHFDDPWVSIKQLGRPTIDDGHGQTKPAYYSDGSTFLDWGGFAFLEHKKGRVGRQKLTRKRSFRQLPGFGFRRFRGFRFRFRLIRRLRIVICGRKQRKCN</sequence>
<name>A0A8K0MKR1_9ROSA</name>
<dbReference type="OrthoDB" id="1703537at2759"/>
<protein>
    <submittedName>
        <fullName evidence="1">Uncharacterized protein</fullName>
    </submittedName>
</protein>
<dbReference type="Proteomes" id="UP000796880">
    <property type="component" value="Unassembled WGS sequence"/>
</dbReference>
<dbReference type="EMBL" id="VOIH02000004">
    <property type="protein sequence ID" value="KAF3449736.1"/>
    <property type="molecule type" value="Genomic_DNA"/>
</dbReference>
<organism evidence="1 2">
    <name type="scientific">Rhamnella rubrinervis</name>
    <dbReference type="NCBI Taxonomy" id="2594499"/>
    <lineage>
        <taxon>Eukaryota</taxon>
        <taxon>Viridiplantae</taxon>
        <taxon>Streptophyta</taxon>
        <taxon>Embryophyta</taxon>
        <taxon>Tracheophyta</taxon>
        <taxon>Spermatophyta</taxon>
        <taxon>Magnoliopsida</taxon>
        <taxon>eudicotyledons</taxon>
        <taxon>Gunneridae</taxon>
        <taxon>Pentapetalae</taxon>
        <taxon>rosids</taxon>
        <taxon>fabids</taxon>
        <taxon>Rosales</taxon>
        <taxon>Rhamnaceae</taxon>
        <taxon>rhamnoid group</taxon>
        <taxon>Rhamneae</taxon>
        <taxon>Rhamnella</taxon>
    </lineage>
</organism>
<reference evidence="1" key="1">
    <citation type="submission" date="2020-03" db="EMBL/GenBank/DDBJ databases">
        <title>A high-quality chromosome-level genome assembly of a woody plant with both climbing and erect habits, Rhamnella rubrinervis.</title>
        <authorList>
            <person name="Lu Z."/>
            <person name="Yang Y."/>
            <person name="Zhu X."/>
            <person name="Sun Y."/>
        </authorList>
    </citation>
    <scope>NUCLEOTIDE SEQUENCE</scope>
    <source>
        <strain evidence="1">BYM</strain>
        <tissue evidence="1">Leaf</tissue>
    </source>
</reference>
<proteinExistence type="predicted"/>
<comment type="caution">
    <text evidence="1">The sequence shown here is derived from an EMBL/GenBank/DDBJ whole genome shotgun (WGS) entry which is preliminary data.</text>
</comment>
<accession>A0A8K0MKR1</accession>
<gene>
    <name evidence="1" type="ORF">FNV43_RR10467</name>
</gene>
<evidence type="ECO:0000313" key="1">
    <source>
        <dbReference type="EMBL" id="KAF3449736.1"/>
    </source>
</evidence>
<dbReference type="AlphaFoldDB" id="A0A8K0MKR1"/>
<keyword evidence="2" id="KW-1185">Reference proteome</keyword>